<dbReference type="GeneID" id="77002681"/>
<dbReference type="EMBL" id="JAMDLW010000012">
    <property type="protein sequence ID" value="MCY9520097.1"/>
    <property type="molecule type" value="Genomic_DNA"/>
</dbReference>
<keyword evidence="2" id="KW-1185">Reference proteome</keyword>
<gene>
    <name evidence="1" type="ORF">M5X09_10470</name>
</gene>
<name>A0ABT4DRX0_9BACL</name>
<comment type="caution">
    <text evidence="1">The sequence shown here is derived from an EMBL/GenBank/DDBJ whole genome shotgun (WGS) entry which is preliminary data.</text>
</comment>
<evidence type="ECO:0000313" key="1">
    <source>
        <dbReference type="EMBL" id="MCY9520097.1"/>
    </source>
</evidence>
<accession>A0ABT4DRX0</accession>
<sequence length="64" mass="7498">MYYSKKNVEPVPEEQTSIWSCSSEDCSCWMRENLTFEKTPSCPLCQSSMVINTKMLPPLMYHTR</sequence>
<reference evidence="1 2" key="1">
    <citation type="submission" date="2022-05" db="EMBL/GenBank/DDBJ databases">
        <title>Genome Sequencing of Bee-Associated Microbes.</title>
        <authorList>
            <person name="Dunlap C."/>
        </authorList>
    </citation>
    <scope>NUCLEOTIDE SEQUENCE [LARGE SCALE GENOMIC DNA]</scope>
    <source>
        <strain evidence="1 2">NRRL NRS-1438</strain>
    </source>
</reference>
<dbReference type="RefSeq" id="WP_087432257.1">
    <property type="nucleotide sequence ID" value="NZ_JAFFHZ010000001.1"/>
</dbReference>
<dbReference type="Proteomes" id="UP001207626">
    <property type="component" value="Unassembled WGS sequence"/>
</dbReference>
<dbReference type="Pfam" id="PF14169">
    <property type="entry name" value="YdjO"/>
    <property type="match status" value="1"/>
</dbReference>
<dbReference type="InterPro" id="IPR025916">
    <property type="entry name" value="YdjO"/>
</dbReference>
<proteinExistence type="predicted"/>
<protein>
    <submittedName>
        <fullName evidence="1">Cold-shock protein</fullName>
    </submittedName>
</protein>
<organism evidence="1 2">
    <name type="scientific">Paenibacillus apiarius</name>
    <dbReference type="NCBI Taxonomy" id="46240"/>
    <lineage>
        <taxon>Bacteria</taxon>
        <taxon>Bacillati</taxon>
        <taxon>Bacillota</taxon>
        <taxon>Bacilli</taxon>
        <taxon>Bacillales</taxon>
        <taxon>Paenibacillaceae</taxon>
        <taxon>Paenibacillus</taxon>
    </lineage>
</organism>
<evidence type="ECO:0000313" key="2">
    <source>
        <dbReference type="Proteomes" id="UP001207626"/>
    </source>
</evidence>